<comment type="similarity">
    <text evidence="1">Belongs to the glycosyltransferase 2 family.</text>
</comment>
<dbReference type="KEGG" id="salm:D0Y50_07255"/>
<dbReference type="Gene3D" id="3.90.550.10">
    <property type="entry name" value="Spore Coat Polysaccharide Biosynthesis Protein SpsA, Chain A"/>
    <property type="match status" value="1"/>
</dbReference>
<evidence type="ECO:0000313" key="6">
    <source>
        <dbReference type="Proteomes" id="UP000262073"/>
    </source>
</evidence>
<evidence type="ECO:0000256" key="3">
    <source>
        <dbReference type="ARBA" id="ARBA00022679"/>
    </source>
</evidence>
<protein>
    <submittedName>
        <fullName evidence="5">Glycosyltransferase</fullName>
    </submittedName>
</protein>
<keyword evidence="6" id="KW-1185">Reference proteome</keyword>
<evidence type="ECO:0000256" key="2">
    <source>
        <dbReference type="ARBA" id="ARBA00022676"/>
    </source>
</evidence>
<dbReference type="RefSeq" id="WP_117316188.1">
    <property type="nucleotide sequence ID" value="NZ_CP031769.1"/>
</dbReference>
<dbReference type="OrthoDB" id="6653642at2"/>
<evidence type="ECO:0000259" key="4">
    <source>
        <dbReference type="Pfam" id="PF02709"/>
    </source>
</evidence>
<dbReference type="EMBL" id="CP031769">
    <property type="protein sequence ID" value="AXR06179.1"/>
    <property type="molecule type" value="Genomic_DNA"/>
</dbReference>
<dbReference type="InterPro" id="IPR029044">
    <property type="entry name" value="Nucleotide-diphossugar_trans"/>
</dbReference>
<evidence type="ECO:0000313" key="5">
    <source>
        <dbReference type="EMBL" id="AXR06179.1"/>
    </source>
</evidence>
<name>A0A346NKX2_9ALTE</name>
<sequence length="278" mass="31457">MPPFSVITLVKGRKKQLENLLESIGRSTVKPQEVVVVWMEEDRLDKDEIQDVPIHQVTCEGDGLPLAKARNLGVDTATQPILLFLDVDCICSPNLFDALLQQASPHTISSAGVRYLRDVPEHGNYDRLSSDAIAHPKRANLPVGTPIDHKHFWSLVFCIHRNTFNEAGGFDDNFTGYGGEDTDFAERFTNKGCKLVMCDAEVLHQYHTKYTPPMNYVASICENANYFAQQHGYLPMYSWLKAFEEKQLISLDEEAHQVALLREPSEQELTQAFSEQPY</sequence>
<dbReference type="Pfam" id="PF02709">
    <property type="entry name" value="Glyco_transf_7C"/>
    <property type="match status" value="1"/>
</dbReference>
<reference evidence="5 6" key="1">
    <citation type="submission" date="2018-08" db="EMBL/GenBank/DDBJ databases">
        <title>Salinimonas sediminis sp. nov., a piezophilic bacterium isolated from a deep-sea sediment sample from the New Britain Trench.</title>
        <authorList>
            <person name="Cao J."/>
        </authorList>
    </citation>
    <scope>NUCLEOTIDE SEQUENCE [LARGE SCALE GENOMIC DNA]</scope>
    <source>
        <strain evidence="5 6">N102</strain>
    </source>
</reference>
<gene>
    <name evidence="5" type="ORF">D0Y50_07255</name>
</gene>
<dbReference type="PANTHER" id="PTHR43179:SF12">
    <property type="entry name" value="GALACTOFURANOSYLTRANSFERASE GLFT2"/>
    <property type="match status" value="1"/>
</dbReference>
<accession>A0A346NKX2</accession>
<keyword evidence="2" id="KW-0328">Glycosyltransferase</keyword>
<dbReference type="SUPFAM" id="SSF53448">
    <property type="entry name" value="Nucleotide-diphospho-sugar transferases"/>
    <property type="match status" value="1"/>
</dbReference>
<dbReference type="GO" id="GO:0016757">
    <property type="term" value="F:glycosyltransferase activity"/>
    <property type="evidence" value="ECO:0007669"/>
    <property type="project" value="UniProtKB-KW"/>
</dbReference>
<dbReference type="PANTHER" id="PTHR43179">
    <property type="entry name" value="RHAMNOSYLTRANSFERASE WBBL"/>
    <property type="match status" value="1"/>
</dbReference>
<dbReference type="Proteomes" id="UP000262073">
    <property type="component" value="Chromosome"/>
</dbReference>
<dbReference type="AlphaFoldDB" id="A0A346NKX2"/>
<organism evidence="5 6">
    <name type="scientific">Salinimonas sediminis</name>
    <dbReference type="NCBI Taxonomy" id="2303538"/>
    <lineage>
        <taxon>Bacteria</taxon>
        <taxon>Pseudomonadati</taxon>
        <taxon>Pseudomonadota</taxon>
        <taxon>Gammaproteobacteria</taxon>
        <taxon>Alteromonadales</taxon>
        <taxon>Alteromonadaceae</taxon>
        <taxon>Alteromonas/Salinimonas group</taxon>
        <taxon>Salinimonas</taxon>
    </lineage>
</organism>
<feature type="domain" description="Galactosyltransferase C-terminal" evidence="4">
    <location>
        <begin position="136"/>
        <end position="208"/>
    </location>
</feature>
<keyword evidence="3 5" id="KW-0808">Transferase</keyword>
<proteinExistence type="inferred from homology"/>
<dbReference type="InterPro" id="IPR027791">
    <property type="entry name" value="Galactosyl_T_C"/>
</dbReference>
<evidence type="ECO:0000256" key="1">
    <source>
        <dbReference type="ARBA" id="ARBA00006739"/>
    </source>
</evidence>